<dbReference type="Pfam" id="PF26188">
    <property type="entry name" value="RESC6"/>
    <property type="match status" value="1"/>
</dbReference>
<dbReference type="GO" id="GO:0000963">
    <property type="term" value="P:mitochondrial RNA processing"/>
    <property type="evidence" value="ECO:0007669"/>
    <property type="project" value="TreeGrafter"/>
</dbReference>
<keyword evidence="3" id="KW-1185">Reference proteome</keyword>
<dbReference type="InterPro" id="IPR050870">
    <property type="entry name" value="FAST_kinase"/>
</dbReference>
<sequence>MVTALAMTPPATVDPRILTQWIKKASSIDELMSVHQEHGRHFNHIHLSAAWMAVSRLTSSRVSASASRSGYTRYRSMSPRVQEQLKPLMGRSARLALAGGLRGRELANVIYGVARSRFPDSPTRSGLLEALAAVAASTRLASMNSQELSNTAWAFATAGHRAPDLFDALAEVAEAQIDAFNPQELSNLCWAFATVEHDAPALYDAVAAASDPLQMNAQNMANTCWAFATAKHPAPVLFDALAETASARVLELAPQHLANMAWAYTTSQHEAPRLYDSSATRAARWPLIAIANDR</sequence>
<evidence type="ECO:0000259" key="1">
    <source>
        <dbReference type="Pfam" id="PF26188"/>
    </source>
</evidence>
<dbReference type="GO" id="GO:0035770">
    <property type="term" value="C:ribonucleoprotein granule"/>
    <property type="evidence" value="ECO:0007669"/>
    <property type="project" value="TreeGrafter"/>
</dbReference>
<dbReference type="PANTHER" id="PTHR21228">
    <property type="entry name" value="FAST LEU-RICH DOMAIN-CONTAINING"/>
    <property type="match status" value="1"/>
</dbReference>
<protein>
    <submittedName>
        <fullName evidence="2">Kynurenine 3-monooxygenase and related flavoprotein monooxygenase</fullName>
    </submittedName>
</protein>
<evidence type="ECO:0000313" key="3">
    <source>
        <dbReference type="Proteomes" id="UP000037460"/>
    </source>
</evidence>
<dbReference type="OrthoDB" id="5955355at2759"/>
<dbReference type="GO" id="GO:0004497">
    <property type="term" value="F:monooxygenase activity"/>
    <property type="evidence" value="ECO:0007669"/>
    <property type="project" value="UniProtKB-KW"/>
</dbReference>
<dbReference type="GO" id="GO:0044528">
    <property type="term" value="P:regulation of mitochondrial mRNA stability"/>
    <property type="evidence" value="ECO:0007669"/>
    <property type="project" value="TreeGrafter"/>
</dbReference>
<comment type="caution">
    <text evidence="2">The sequence shown here is derived from an EMBL/GenBank/DDBJ whole genome shotgun (WGS) entry which is preliminary data.</text>
</comment>
<dbReference type="EMBL" id="JWZX01003391">
    <property type="protein sequence ID" value="KOO21077.1"/>
    <property type="molecule type" value="Genomic_DNA"/>
</dbReference>
<dbReference type="GO" id="GO:0005759">
    <property type="term" value="C:mitochondrial matrix"/>
    <property type="evidence" value="ECO:0007669"/>
    <property type="project" value="TreeGrafter"/>
</dbReference>
<keyword evidence="2" id="KW-0560">Oxidoreductase</keyword>
<keyword evidence="2" id="KW-0503">Monooxygenase</keyword>
<organism evidence="2 3">
    <name type="scientific">Chrysochromulina tobinii</name>
    <dbReference type="NCBI Taxonomy" id="1460289"/>
    <lineage>
        <taxon>Eukaryota</taxon>
        <taxon>Haptista</taxon>
        <taxon>Haptophyta</taxon>
        <taxon>Prymnesiophyceae</taxon>
        <taxon>Prymnesiales</taxon>
        <taxon>Chrysochromulinaceae</taxon>
        <taxon>Chrysochromulina</taxon>
    </lineage>
</organism>
<evidence type="ECO:0000313" key="2">
    <source>
        <dbReference type="EMBL" id="KOO21077.1"/>
    </source>
</evidence>
<dbReference type="Proteomes" id="UP000037460">
    <property type="component" value="Unassembled WGS sequence"/>
</dbReference>
<dbReference type="PANTHER" id="PTHR21228:SF40">
    <property type="entry name" value="LD45607P"/>
    <property type="match status" value="1"/>
</dbReference>
<name>A0A0M0J424_9EUKA</name>
<dbReference type="InterPro" id="IPR058917">
    <property type="entry name" value="RESC6_dom"/>
</dbReference>
<accession>A0A0M0J424</accession>
<gene>
    <name evidence="2" type="ORF">Ctob_000491</name>
</gene>
<proteinExistence type="predicted"/>
<feature type="domain" description="RNA-editing substrate-binding complex 6 protein" evidence="1">
    <location>
        <begin position="101"/>
        <end position="271"/>
    </location>
</feature>
<dbReference type="GO" id="GO:0003723">
    <property type="term" value="F:RNA binding"/>
    <property type="evidence" value="ECO:0007669"/>
    <property type="project" value="TreeGrafter"/>
</dbReference>
<reference evidence="3" key="1">
    <citation type="journal article" date="2015" name="PLoS Genet.">
        <title>Genome Sequence and Transcriptome Analyses of Chrysochromulina tobin: Metabolic Tools for Enhanced Algal Fitness in the Prominent Order Prymnesiales (Haptophyceae).</title>
        <authorList>
            <person name="Hovde B.T."/>
            <person name="Deodato C.R."/>
            <person name="Hunsperger H.M."/>
            <person name="Ryken S.A."/>
            <person name="Yost W."/>
            <person name="Jha R.K."/>
            <person name="Patterson J."/>
            <person name="Monnat R.J. Jr."/>
            <person name="Barlow S.B."/>
            <person name="Starkenburg S.R."/>
            <person name="Cattolico R.A."/>
        </authorList>
    </citation>
    <scope>NUCLEOTIDE SEQUENCE</scope>
    <source>
        <strain evidence="3">CCMP291</strain>
    </source>
</reference>
<dbReference type="AlphaFoldDB" id="A0A0M0J424"/>